<dbReference type="SUPFAM" id="SSF53067">
    <property type="entry name" value="Actin-like ATPase domain"/>
    <property type="match status" value="2"/>
</dbReference>
<dbReference type="Gene3D" id="3.30.420.40">
    <property type="match status" value="2"/>
</dbReference>
<reference evidence="9" key="1">
    <citation type="submission" date="2017-04" db="EMBL/GenBank/DDBJ databases">
        <title>Function of individual gut microbiota members based on whole genome sequencing of pure cultures obtained from chicken caecum.</title>
        <authorList>
            <person name="Medvecky M."/>
            <person name="Cejkova D."/>
            <person name="Polansky O."/>
            <person name="Karasova D."/>
            <person name="Kubasova T."/>
            <person name="Cizek A."/>
            <person name="Rychlik I."/>
        </authorList>
    </citation>
    <scope>NUCLEOTIDE SEQUENCE [LARGE SCALE GENOMIC DNA]</scope>
    <source>
        <strain evidence="9">An273</strain>
    </source>
</reference>
<evidence type="ECO:0008006" key="10">
    <source>
        <dbReference type="Google" id="ProtNLM"/>
    </source>
</evidence>
<keyword evidence="2" id="KW-0808">Transferase</keyword>
<dbReference type="GO" id="GO:0019563">
    <property type="term" value="P:glycerol catabolic process"/>
    <property type="evidence" value="ECO:0007669"/>
    <property type="project" value="TreeGrafter"/>
</dbReference>
<dbReference type="InterPro" id="IPR043129">
    <property type="entry name" value="ATPase_NBD"/>
</dbReference>
<dbReference type="OrthoDB" id="9805576at2"/>
<proteinExistence type="inferred from homology"/>
<comment type="similarity">
    <text evidence="1">Belongs to the FGGY kinase family.</text>
</comment>
<keyword evidence="3" id="KW-0547">Nucleotide-binding</keyword>
<keyword evidence="4" id="KW-0418">Kinase</keyword>
<evidence type="ECO:0000256" key="2">
    <source>
        <dbReference type="ARBA" id="ARBA00022679"/>
    </source>
</evidence>
<dbReference type="GO" id="GO:0005829">
    <property type="term" value="C:cytosol"/>
    <property type="evidence" value="ECO:0007669"/>
    <property type="project" value="TreeGrafter"/>
</dbReference>
<evidence type="ECO:0000256" key="1">
    <source>
        <dbReference type="ARBA" id="ARBA00009156"/>
    </source>
</evidence>
<feature type="domain" description="Carbohydrate kinase FGGY C-terminal" evidence="7">
    <location>
        <begin position="256"/>
        <end position="440"/>
    </location>
</feature>
<dbReference type="GO" id="GO:0004370">
    <property type="term" value="F:glycerol kinase activity"/>
    <property type="evidence" value="ECO:0007669"/>
    <property type="project" value="TreeGrafter"/>
</dbReference>
<gene>
    <name evidence="8" type="ORF">B5F75_04340</name>
</gene>
<evidence type="ECO:0000259" key="7">
    <source>
        <dbReference type="Pfam" id="PF02782"/>
    </source>
</evidence>
<organism evidence="8 9">
    <name type="scientific">Candidatus Avelusimicrobium gallicola</name>
    <dbReference type="NCBI Taxonomy" id="2562704"/>
    <lineage>
        <taxon>Bacteria</taxon>
        <taxon>Pseudomonadati</taxon>
        <taxon>Elusimicrobiota</taxon>
        <taxon>Elusimicrobia</taxon>
        <taxon>Elusimicrobiales</taxon>
        <taxon>Elusimicrobiaceae</taxon>
        <taxon>Candidatus Avelusimicrobium</taxon>
    </lineage>
</organism>
<dbReference type="Pfam" id="PF00370">
    <property type="entry name" value="FGGY_N"/>
    <property type="match status" value="1"/>
</dbReference>
<evidence type="ECO:0000313" key="9">
    <source>
        <dbReference type="Proteomes" id="UP000196368"/>
    </source>
</evidence>
<sequence length="486" mass="52587">MENKRFIVAIDLGTSGVRAFAVGPEGTVQAQRSAALAPARPQEGLSEYEVDTLLQTQKRVLDDLLDDIGPQRVLALAVTCQRSTVVLWDKKTARPLAPVLTWEDGRAYAQAQRAEISQEEVHTLTGLYKTPYFSAPKITWCLQNIPAVRQAAQAGTLAAAPVASYLIWHLTNGKTFAADATLAQRMLLWDLHTQNWSDKLCRAFSVPREILPQLKPSVGDYGAYAYKGVSIPIRACMGDQQASVAFMDISPEQACINYGTGAFFLYNTGVQKPVLLPGMLTSVSASPADGKASFLLEGPVNAAGSVLQWLQAQGIAFDAPETEALCQTARNPVWFFPALGGLGAPYWDFALSPVAAGLSPRTRKADWVAGAVRSIAFLMTDIAAYVQKNGFKILSPLKASGGLSQVQWLLQQQADLLQKEITPLQEAESTVLGAARLAAAGSGVDTRAWRPKTDEKIYPAVSSAESGALYRKWNAFADWCKKNPAR</sequence>
<evidence type="ECO:0000313" key="8">
    <source>
        <dbReference type="EMBL" id="OUO56430.1"/>
    </source>
</evidence>
<dbReference type="InterPro" id="IPR018484">
    <property type="entry name" value="FGGY_N"/>
</dbReference>
<keyword evidence="9" id="KW-1185">Reference proteome</keyword>
<accession>A0A1Y4DJC7</accession>
<evidence type="ECO:0000256" key="5">
    <source>
        <dbReference type="ARBA" id="ARBA00022840"/>
    </source>
</evidence>
<evidence type="ECO:0000259" key="6">
    <source>
        <dbReference type="Pfam" id="PF00370"/>
    </source>
</evidence>
<dbReference type="Pfam" id="PF02782">
    <property type="entry name" value="FGGY_C"/>
    <property type="match status" value="1"/>
</dbReference>
<dbReference type="PIRSF" id="PIRSF000538">
    <property type="entry name" value="GlpK"/>
    <property type="match status" value="1"/>
</dbReference>
<evidence type="ECO:0000256" key="3">
    <source>
        <dbReference type="ARBA" id="ARBA00022741"/>
    </source>
</evidence>
<dbReference type="RefSeq" id="WP_087288323.1">
    <property type="nucleotide sequence ID" value="NZ_NFJD01000003.1"/>
</dbReference>
<dbReference type="Proteomes" id="UP000196368">
    <property type="component" value="Unassembled WGS sequence"/>
</dbReference>
<dbReference type="InterPro" id="IPR000577">
    <property type="entry name" value="Carb_kinase_FGGY"/>
</dbReference>
<feature type="domain" description="Carbohydrate kinase FGGY N-terminal" evidence="6">
    <location>
        <begin position="7"/>
        <end position="244"/>
    </location>
</feature>
<dbReference type="PANTHER" id="PTHR10196">
    <property type="entry name" value="SUGAR KINASE"/>
    <property type="match status" value="1"/>
</dbReference>
<dbReference type="AlphaFoldDB" id="A0A1Y4DJC7"/>
<name>A0A1Y4DJC7_9BACT</name>
<keyword evidence="5" id="KW-0067">ATP-binding</keyword>
<dbReference type="PANTHER" id="PTHR10196:SF69">
    <property type="entry name" value="GLYCEROL KINASE"/>
    <property type="match status" value="1"/>
</dbReference>
<dbReference type="EMBL" id="NFJD01000003">
    <property type="protein sequence ID" value="OUO56430.1"/>
    <property type="molecule type" value="Genomic_DNA"/>
</dbReference>
<dbReference type="GO" id="GO:0005524">
    <property type="term" value="F:ATP binding"/>
    <property type="evidence" value="ECO:0007669"/>
    <property type="project" value="UniProtKB-KW"/>
</dbReference>
<evidence type="ECO:0000256" key="4">
    <source>
        <dbReference type="ARBA" id="ARBA00022777"/>
    </source>
</evidence>
<dbReference type="InterPro" id="IPR018485">
    <property type="entry name" value="FGGY_C"/>
</dbReference>
<comment type="caution">
    <text evidence="8">The sequence shown here is derived from an EMBL/GenBank/DDBJ whole genome shotgun (WGS) entry which is preliminary data.</text>
</comment>
<protein>
    <recommendedName>
        <fullName evidence="10">Glycerol kinase</fullName>
    </recommendedName>
</protein>